<dbReference type="InterPro" id="IPR018997">
    <property type="entry name" value="PUB_domain"/>
</dbReference>
<comment type="caution">
    <text evidence="3">The sequence shown here is derived from an EMBL/GenBank/DDBJ whole genome shotgun (WGS) entry which is preliminary data.</text>
</comment>
<feature type="domain" description="PUB" evidence="2">
    <location>
        <begin position="186"/>
        <end position="259"/>
    </location>
</feature>
<proteinExistence type="predicted"/>
<dbReference type="CDD" id="cd09212">
    <property type="entry name" value="PUB"/>
    <property type="match status" value="1"/>
</dbReference>
<dbReference type="GO" id="GO:0050832">
    <property type="term" value="P:defense response to fungus"/>
    <property type="evidence" value="ECO:0007669"/>
    <property type="project" value="TreeGrafter"/>
</dbReference>
<dbReference type="SMART" id="SM00580">
    <property type="entry name" value="PUG"/>
    <property type="match status" value="1"/>
</dbReference>
<dbReference type="PANTHER" id="PTHR47694:SF1">
    <property type="entry name" value="PLANT UBX DOMAIN-CONTAINING PROTEIN 2"/>
    <property type="match status" value="1"/>
</dbReference>
<organism evidence="3 4">
    <name type="scientific">Hibiscus trionum</name>
    <name type="common">Flower of an hour</name>
    <dbReference type="NCBI Taxonomy" id="183268"/>
    <lineage>
        <taxon>Eukaryota</taxon>
        <taxon>Viridiplantae</taxon>
        <taxon>Streptophyta</taxon>
        <taxon>Embryophyta</taxon>
        <taxon>Tracheophyta</taxon>
        <taxon>Spermatophyta</taxon>
        <taxon>Magnoliopsida</taxon>
        <taxon>eudicotyledons</taxon>
        <taxon>Gunneridae</taxon>
        <taxon>Pentapetalae</taxon>
        <taxon>rosids</taxon>
        <taxon>malvids</taxon>
        <taxon>Malvales</taxon>
        <taxon>Malvaceae</taxon>
        <taxon>Malvoideae</taxon>
        <taxon>Hibiscus</taxon>
    </lineage>
</organism>
<dbReference type="OrthoDB" id="49605at2759"/>
<evidence type="ECO:0000313" key="3">
    <source>
        <dbReference type="EMBL" id="GMI89922.1"/>
    </source>
</evidence>
<evidence type="ECO:0000259" key="2">
    <source>
        <dbReference type="Pfam" id="PF09409"/>
    </source>
</evidence>
<dbReference type="InterPro" id="IPR036339">
    <property type="entry name" value="PUB-like_dom_sf"/>
</dbReference>
<dbReference type="SUPFAM" id="SSF143503">
    <property type="entry name" value="PUG domain-like"/>
    <property type="match status" value="1"/>
</dbReference>
<feature type="compositionally biased region" description="Low complexity" evidence="1">
    <location>
        <begin position="58"/>
        <end position="76"/>
    </location>
</feature>
<reference evidence="3" key="1">
    <citation type="submission" date="2023-05" db="EMBL/GenBank/DDBJ databases">
        <title>Genome and transcriptome analyses reveal genes involved in the formation of fine ridges on petal epidermal cells in Hibiscus trionum.</title>
        <authorList>
            <person name="Koshimizu S."/>
            <person name="Masuda S."/>
            <person name="Ishii T."/>
            <person name="Shirasu K."/>
            <person name="Hoshino A."/>
            <person name="Arita M."/>
        </authorList>
    </citation>
    <scope>NUCLEOTIDE SEQUENCE</scope>
    <source>
        <strain evidence="3">Hamamatsu line</strain>
    </source>
</reference>
<evidence type="ECO:0000256" key="1">
    <source>
        <dbReference type="SAM" id="MobiDB-lite"/>
    </source>
</evidence>
<feature type="region of interest" description="Disordered" evidence="1">
    <location>
        <begin position="17"/>
        <end position="91"/>
    </location>
</feature>
<dbReference type="AlphaFoldDB" id="A0A9W7I6B6"/>
<sequence>MAMKDKWSGFMKKVNNQFSSSGNFKGQGRVLGSSSSEPVNPIHTRPSQTQTPLPKPIPSSSSSSYSDSKPYFPSKPTNSYQNKPVSIDDRKPENGFYPYGSLITSSKVSKNGFTLDMLECPISGAPYRTKEEVSKHVEICVDTNPSDRKYGDIDTESNMNEFEDSSRAQLEVCVGSYLSGNPPEGSVQVVLRLLRNIVKEHGNDKFRKIRMSNPKIREPIREVSRGVELLEHVGFVLNEEGGEMFVVMDVPKKERIASINRVIMLFEPGKTDDVKTSDSEKEEKVEPKKIDIHVNEYTWILPFN</sequence>
<dbReference type="EMBL" id="BSYR01000023">
    <property type="protein sequence ID" value="GMI89922.1"/>
    <property type="molecule type" value="Genomic_DNA"/>
</dbReference>
<dbReference type="Gene3D" id="1.20.58.2190">
    <property type="match status" value="1"/>
</dbReference>
<dbReference type="Proteomes" id="UP001165190">
    <property type="component" value="Unassembled WGS sequence"/>
</dbReference>
<evidence type="ECO:0000313" key="4">
    <source>
        <dbReference type="Proteomes" id="UP001165190"/>
    </source>
</evidence>
<accession>A0A9W7I6B6</accession>
<protein>
    <submittedName>
        <fullName evidence="3">Plant UBX domain-containing protein 2</fullName>
    </submittedName>
</protein>
<keyword evidence="4" id="KW-1185">Reference proteome</keyword>
<name>A0A9W7I6B6_HIBTR</name>
<dbReference type="PANTHER" id="PTHR47694">
    <property type="entry name" value="PLANT UBX DOMAIN-CONTAINING PROTEIN 2"/>
    <property type="match status" value="1"/>
</dbReference>
<dbReference type="Pfam" id="PF09409">
    <property type="entry name" value="PUB"/>
    <property type="match status" value="1"/>
</dbReference>
<gene>
    <name evidence="3" type="ORF">HRI_002661500</name>
</gene>